<dbReference type="Proteomes" id="UP001152320">
    <property type="component" value="Chromosome 8"/>
</dbReference>
<dbReference type="Pfam" id="PF24573">
    <property type="entry name" value="HEAT_DAAF5"/>
    <property type="match status" value="1"/>
</dbReference>
<dbReference type="PANTHER" id="PTHR16216:SF2">
    <property type="entry name" value="DYNEIN AXONEMAL ASSEMBLY FACTOR 5"/>
    <property type="match status" value="1"/>
</dbReference>
<dbReference type="InterPro" id="IPR057978">
    <property type="entry name" value="TPR_DAAF5"/>
</dbReference>
<evidence type="ECO:0000259" key="1">
    <source>
        <dbReference type="Pfam" id="PF24573"/>
    </source>
</evidence>
<keyword evidence="4" id="KW-1185">Reference proteome</keyword>
<dbReference type="GO" id="GO:0045505">
    <property type="term" value="F:dynein intermediate chain binding"/>
    <property type="evidence" value="ECO:0007669"/>
    <property type="project" value="TreeGrafter"/>
</dbReference>
<name>A0A9Q1C235_HOLLE</name>
<evidence type="ECO:0000259" key="2">
    <source>
        <dbReference type="Pfam" id="PF25757"/>
    </source>
</evidence>
<dbReference type="SUPFAM" id="SSF48371">
    <property type="entry name" value="ARM repeat"/>
    <property type="match status" value="1"/>
</dbReference>
<dbReference type="FunFam" id="1.25.10.10:FF:001984">
    <property type="entry name" value="Uncharacterized protein"/>
    <property type="match status" value="1"/>
</dbReference>
<dbReference type="AlphaFoldDB" id="A0A9Q1C235"/>
<sequence length="838" mass="94641">MAAPVEGDSRDAAEIRQRIARYINCLEEKNRTAKRRALENIRKETLDREPAVTSEVLQVVFSEDLQKPLLKCFSDPMDKCRELSIQLVSEYLDVVNDHNDLLPYLIPCMVQRLGQKEIIESAEELRLNLIEMAVKLIGKWGKHVGPYVNDLIIVLQRSLVDPFADVRKESCKCTCNLARVIPEHFHLQSESLINPLLQSSSHQHSKVRAQCIYTIGDVLQFGNPKPMEKVISHLAQRLFDDSPTVRRAVTEVVGSWLLDFIDRYSYHHKLIPLLLTSHTDEIPELADQAKKLWDEVGQKYLKENEEELKDQINFEVQEFVLPPGQVKRPNLGCRTLIFRNFSKILPGLLNDLTDWTVSNRKMASRLLGILVLNAEDHTTQHLGKLLPGLYRACGDDEEEVVKQVLEAAKLVGFFVGPEVYCKFILPTVSSSPSPEVLMTLSAILEGSKGDELQKHLVEVCDALILPEVCFSDHVPSQVQLLKCTEAIMSCCGEDCQQVSYQLFFILISLLALTKEESFKLKIKEALHHLGKLQGMDNTDALFEAHAKEMLDSLKGNYQEWGSFSVQRVIFDTLLLEAGHVTGGLLDDIIPVLSTNLHPDKDPELRLKLFSLLSHLVVNAKGTLDSQSKFGPFVVTVVHDMILPNCVWHGGRTAAAIRSSAVSCLWALLQSKMLSVDELLGMMSVLLPQINNLLEDDSRTTRLVSCRVLQHILTICGTSLHPDCLHTMYMDLLKRLDDSSDEVRLAVAKTFVTYFSCFPKEYDIGLYRAHLEALYRGLLVHMDDPDSTIQQAVLDVLKQAAVIHPPLLEQEVEAVKLKHRSLIFCDELLHHIKTLEISK</sequence>
<dbReference type="InterPro" id="IPR016024">
    <property type="entry name" value="ARM-type_fold"/>
</dbReference>
<organism evidence="3 4">
    <name type="scientific">Holothuria leucospilota</name>
    <name type="common">Black long sea cucumber</name>
    <name type="synonym">Mertensiothuria leucospilota</name>
    <dbReference type="NCBI Taxonomy" id="206669"/>
    <lineage>
        <taxon>Eukaryota</taxon>
        <taxon>Metazoa</taxon>
        <taxon>Echinodermata</taxon>
        <taxon>Eleutherozoa</taxon>
        <taxon>Echinozoa</taxon>
        <taxon>Holothuroidea</taxon>
        <taxon>Aspidochirotacea</taxon>
        <taxon>Aspidochirotida</taxon>
        <taxon>Holothuriidae</taxon>
        <taxon>Holothuria</taxon>
    </lineage>
</organism>
<dbReference type="PANTHER" id="PTHR16216">
    <property type="entry name" value="DYNEIN ASSEMBLY FACTOR 5, AXONEMAL"/>
    <property type="match status" value="1"/>
</dbReference>
<dbReference type="GO" id="GO:0005737">
    <property type="term" value="C:cytoplasm"/>
    <property type="evidence" value="ECO:0007669"/>
    <property type="project" value="TreeGrafter"/>
</dbReference>
<dbReference type="OrthoDB" id="413572at2759"/>
<gene>
    <name evidence="3" type="ORF">HOLleu_17477</name>
</gene>
<dbReference type="EMBL" id="JAIZAY010000008">
    <property type="protein sequence ID" value="KAJ8036833.1"/>
    <property type="molecule type" value="Genomic_DNA"/>
</dbReference>
<dbReference type="Gene3D" id="1.25.10.10">
    <property type="entry name" value="Leucine-rich Repeat Variant"/>
    <property type="match status" value="3"/>
</dbReference>
<proteinExistence type="predicted"/>
<dbReference type="GO" id="GO:0036158">
    <property type="term" value="P:outer dynein arm assembly"/>
    <property type="evidence" value="ECO:0007669"/>
    <property type="project" value="TreeGrafter"/>
</dbReference>
<dbReference type="InterPro" id="IPR052623">
    <property type="entry name" value="DAAF5"/>
</dbReference>
<evidence type="ECO:0000313" key="3">
    <source>
        <dbReference type="EMBL" id="KAJ8036833.1"/>
    </source>
</evidence>
<dbReference type="InterPro" id="IPR056497">
    <property type="entry name" value="HEAT_DAAF5"/>
</dbReference>
<reference evidence="3" key="1">
    <citation type="submission" date="2021-10" db="EMBL/GenBank/DDBJ databases">
        <title>Tropical sea cucumber genome reveals ecological adaptation and Cuvierian tubules defense mechanism.</title>
        <authorList>
            <person name="Chen T."/>
        </authorList>
    </citation>
    <scope>NUCLEOTIDE SEQUENCE</scope>
    <source>
        <strain evidence="3">Nanhai2018</strain>
        <tissue evidence="3">Muscle</tissue>
    </source>
</reference>
<dbReference type="GO" id="GO:0003341">
    <property type="term" value="P:cilium movement"/>
    <property type="evidence" value="ECO:0007669"/>
    <property type="project" value="TreeGrafter"/>
</dbReference>
<comment type="caution">
    <text evidence="3">The sequence shown here is derived from an EMBL/GenBank/DDBJ whole genome shotgun (WGS) entry which is preliminary data.</text>
</comment>
<feature type="domain" description="Dynein axonemal assembly factor 5 TPR repeats" evidence="2">
    <location>
        <begin position="25"/>
        <end position="311"/>
    </location>
</feature>
<dbReference type="GO" id="GO:0036159">
    <property type="term" value="P:inner dynein arm assembly"/>
    <property type="evidence" value="ECO:0007669"/>
    <property type="project" value="TreeGrafter"/>
</dbReference>
<dbReference type="FunFam" id="1.25.10.10:FF:000746">
    <property type="entry name" value="Dynein assembly factor 5, axonemal"/>
    <property type="match status" value="1"/>
</dbReference>
<dbReference type="Pfam" id="PF25757">
    <property type="entry name" value="TPR_DNAAF5"/>
    <property type="match status" value="1"/>
</dbReference>
<accession>A0A9Q1C235</accession>
<protein>
    <submittedName>
        <fullName evidence="3">Dynein assembly factor 5, axonemal</fullName>
    </submittedName>
</protein>
<dbReference type="InterPro" id="IPR011989">
    <property type="entry name" value="ARM-like"/>
</dbReference>
<feature type="domain" description="Dynein axonemal assembly factor 5 HEAT-repeat" evidence="1">
    <location>
        <begin position="322"/>
        <end position="512"/>
    </location>
</feature>
<evidence type="ECO:0000313" key="4">
    <source>
        <dbReference type="Proteomes" id="UP001152320"/>
    </source>
</evidence>